<feature type="compositionally biased region" description="Polar residues" evidence="2">
    <location>
        <begin position="33"/>
        <end position="45"/>
    </location>
</feature>
<proteinExistence type="predicted"/>
<feature type="region of interest" description="Disordered" evidence="2">
    <location>
        <begin position="273"/>
        <end position="405"/>
    </location>
</feature>
<organism evidence="3 4">
    <name type="scientific">Diploscapter pachys</name>
    <dbReference type="NCBI Taxonomy" id="2018661"/>
    <lineage>
        <taxon>Eukaryota</taxon>
        <taxon>Metazoa</taxon>
        <taxon>Ecdysozoa</taxon>
        <taxon>Nematoda</taxon>
        <taxon>Chromadorea</taxon>
        <taxon>Rhabditida</taxon>
        <taxon>Rhabditina</taxon>
        <taxon>Rhabditomorpha</taxon>
        <taxon>Rhabditoidea</taxon>
        <taxon>Rhabditidae</taxon>
        <taxon>Diploscapter</taxon>
    </lineage>
</organism>
<feature type="coiled-coil region" evidence="1">
    <location>
        <begin position="70"/>
        <end position="122"/>
    </location>
</feature>
<evidence type="ECO:0000313" key="4">
    <source>
        <dbReference type="Proteomes" id="UP000218231"/>
    </source>
</evidence>
<evidence type="ECO:0000256" key="2">
    <source>
        <dbReference type="SAM" id="MobiDB-lite"/>
    </source>
</evidence>
<name>A0A2A2L336_9BILA</name>
<feature type="region of interest" description="Disordered" evidence="2">
    <location>
        <begin position="551"/>
        <end position="641"/>
    </location>
</feature>
<dbReference type="AlphaFoldDB" id="A0A2A2L336"/>
<comment type="caution">
    <text evidence="3">The sequence shown here is derived from an EMBL/GenBank/DDBJ whole genome shotgun (WGS) entry which is preliminary data.</text>
</comment>
<feature type="compositionally biased region" description="Polar residues" evidence="2">
    <location>
        <begin position="1"/>
        <end position="12"/>
    </location>
</feature>
<feature type="compositionally biased region" description="Basic and acidic residues" evidence="2">
    <location>
        <begin position="487"/>
        <end position="501"/>
    </location>
</feature>
<sequence length="712" mass="78512">MSDELTNSATSGTADMTEAMETETEAVTPPTPSGQAQEAQQPGTSANIAAMIQENQAKRKSLTRAKRAALQKLLSTRTKAQIKLSKLDEEEVPLRNSAIDAYANAREILEKSISEIDKALRKYGIGTKYEYLQFAPAMFTETGDELLNQRLSAELKQWWMDDIELIDEEKVKEIVAEVRKKRGNKSKIPDPEKNQEAYETYVCDVFAQTRRKLRISRTKGLDFKYKQLAELFPSDPNESSPFLEEERLQASQELQLSTDATNGFDHFYETFKRHKRQHKSGENESSGTSVEGEETGVKENENESENEEEEEEEDEIVIVESGDEEAAIETSSSQGEETANRSGNGKKDRKKKAREEESEDDDDESDESDGVFEEDLEDLLRYDEDELSEEGQKDADAGEDEDSDIQIIDVVDLVATLRAEKRKLSVEGEGISTPAKLPKLSPAKSTPDRLSTGPVKLRNTTIDDYFSPTKNAVEKEKAETSQASGAKKSEAMVVERKEKDAAAAAAAGELFSQKTDTASPTVLNQSSNSQWSHHATAHSIIADSTLLANESTNEHSEVDVVNNSSTTDSAANSKEKQLSQKNAKGLNESAKVGPATESAQTPVTSKETEGKSIDIGKTVETVEKTGNGDGENERGEGQKVQDVIRAEEGTRAAKGAEDEEDDDIIVDAVIQGDCQEYIEPINSAKDADVWEWLANKFDPPPTEGHVETIDLE</sequence>
<dbReference type="EMBL" id="LIAE01007250">
    <property type="protein sequence ID" value="PAV80569.1"/>
    <property type="molecule type" value="Genomic_DNA"/>
</dbReference>
<keyword evidence="4" id="KW-1185">Reference proteome</keyword>
<accession>A0A2A2L336</accession>
<gene>
    <name evidence="3" type="ORF">WR25_19111</name>
</gene>
<keyword evidence="1" id="KW-0175">Coiled coil</keyword>
<feature type="compositionally biased region" description="Acidic residues" evidence="2">
    <location>
        <begin position="356"/>
        <end position="389"/>
    </location>
</feature>
<evidence type="ECO:0000256" key="1">
    <source>
        <dbReference type="SAM" id="Coils"/>
    </source>
</evidence>
<evidence type="ECO:0000313" key="3">
    <source>
        <dbReference type="EMBL" id="PAV80569.1"/>
    </source>
</evidence>
<feature type="compositionally biased region" description="Low complexity" evidence="2">
    <location>
        <begin position="562"/>
        <end position="572"/>
    </location>
</feature>
<feature type="compositionally biased region" description="Polar residues" evidence="2">
    <location>
        <begin position="329"/>
        <end position="343"/>
    </location>
</feature>
<feature type="compositionally biased region" description="Polar residues" evidence="2">
    <location>
        <begin position="512"/>
        <end position="533"/>
    </location>
</feature>
<dbReference type="Proteomes" id="UP000218231">
    <property type="component" value="Unassembled WGS sequence"/>
</dbReference>
<feature type="region of interest" description="Disordered" evidence="2">
    <location>
        <begin position="422"/>
        <end position="535"/>
    </location>
</feature>
<feature type="region of interest" description="Disordered" evidence="2">
    <location>
        <begin position="1"/>
        <end position="45"/>
    </location>
</feature>
<reference evidence="3 4" key="1">
    <citation type="journal article" date="2017" name="Curr. Biol.">
        <title>Genome architecture and evolution of a unichromosomal asexual nematode.</title>
        <authorList>
            <person name="Fradin H."/>
            <person name="Zegar C."/>
            <person name="Gutwein M."/>
            <person name="Lucas J."/>
            <person name="Kovtun M."/>
            <person name="Corcoran D."/>
            <person name="Baugh L.R."/>
            <person name="Kiontke K."/>
            <person name="Gunsalus K."/>
            <person name="Fitch D.H."/>
            <person name="Piano F."/>
        </authorList>
    </citation>
    <scope>NUCLEOTIDE SEQUENCE [LARGE SCALE GENOMIC DNA]</scope>
    <source>
        <strain evidence="3">PF1309</strain>
    </source>
</reference>
<protein>
    <submittedName>
        <fullName evidence="3">Uncharacterized protein</fullName>
    </submittedName>
</protein>
<feature type="compositionally biased region" description="Basic and acidic residues" evidence="2">
    <location>
        <begin position="631"/>
        <end position="641"/>
    </location>
</feature>
<feature type="compositionally biased region" description="Acidic residues" evidence="2">
    <location>
        <begin position="302"/>
        <end position="327"/>
    </location>
</feature>